<feature type="signal peptide" evidence="2">
    <location>
        <begin position="1"/>
        <end position="21"/>
    </location>
</feature>
<evidence type="ECO:0000256" key="1">
    <source>
        <dbReference type="SAM" id="Coils"/>
    </source>
</evidence>
<protein>
    <submittedName>
        <fullName evidence="3">Uncharacterized protein</fullName>
    </submittedName>
</protein>
<accession>A0A9N8E223</accession>
<name>A0A9N8E223_9STRA</name>
<reference evidence="3" key="1">
    <citation type="submission" date="2020-06" db="EMBL/GenBank/DDBJ databases">
        <authorList>
            <consortium name="Plant Systems Biology data submission"/>
        </authorList>
    </citation>
    <scope>NUCLEOTIDE SEQUENCE</scope>
    <source>
        <strain evidence="3">D6</strain>
    </source>
</reference>
<evidence type="ECO:0000256" key="2">
    <source>
        <dbReference type="SAM" id="SignalP"/>
    </source>
</evidence>
<evidence type="ECO:0000313" key="3">
    <source>
        <dbReference type="EMBL" id="CAB9510274.1"/>
    </source>
</evidence>
<feature type="coiled-coil region" evidence="1">
    <location>
        <begin position="171"/>
        <end position="202"/>
    </location>
</feature>
<gene>
    <name evidence="3" type="ORF">SEMRO_429_G141010.1</name>
</gene>
<keyword evidence="1" id="KW-0175">Coiled coil</keyword>
<proteinExistence type="predicted"/>
<dbReference type="AlphaFoldDB" id="A0A9N8E223"/>
<keyword evidence="4" id="KW-1185">Reference proteome</keyword>
<dbReference type="OrthoDB" id="41958at2759"/>
<feature type="chain" id="PRO_5040417257" evidence="2">
    <location>
        <begin position="22"/>
        <end position="209"/>
    </location>
</feature>
<dbReference type="Proteomes" id="UP001153069">
    <property type="component" value="Unassembled WGS sequence"/>
</dbReference>
<evidence type="ECO:0000313" key="4">
    <source>
        <dbReference type="Proteomes" id="UP001153069"/>
    </source>
</evidence>
<sequence>MIYSSSFRALLLCINLAAAAAFTVVAPVPPKAAVGETALAASRLESHSENGRRNLLVQALTAAATVSVGLPLGAMAESVPLLTTDEFLIIVRDSARSIQRVEFSGPKGETVIVRLIDGTAFGLSDVVESSTDPRSPLKVQAACREAKIPFKNLQIEAILASAPKKTKMYTNQRVQDAAAKEKERLERLARDEEERLAALYKLEQEEAKR</sequence>
<comment type="caution">
    <text evidence="3">The sequence shown here is derived from an EMBL/GenBank/DDBJ whole genome shotgun (WGS) entry which is preliminary data.</text>
</comment>
<dbReference type="EMBL" id="CAICTM010000428">
    <property type="protein sequence ID" value="CAB9510274.1"/>
    <property type="molecule type" value="Genomic_DNA"/>
</dbReference>
<keyword evidence="2" id="KW-0732">Signal</keyword>
<organism evidence="3 4">
    <name type="scientific">Seminavis robusta</name>
    <dbReference type="NCBI Taxonomy" id="568900"/>
    <lineage>
        <taxon>Eukaryota</taxon>
        <taxon>Sar</taxon>
        <taxon>Stramenopiles</taxon>
        <taxon>Ochrophyta</taxon>
        <taxon>Bacillariophyta</taxon>
        <taxon>Bacillariophyceae</taxon>
        <taxon>Bacillariophycidae</taxon>
        <taxon>Naviculales</taxon>
        <taxon>Naviculaceae</taxon>
        <taxon>Seminavis</taxon>
    </lineage>
</organism>